<sequence length="299" mass="33308">MSSAFQFVPRAVRLKGVQERASNPKKRQAKSKASDRPTKAVKTGDQELDLKQDAVLEQDEPHGPCVASLPTEDEYMVQLVCGMELVFTDYAHVDRGGAQWLGSMYRNVDGEDNFVHLDAILQHPSVSSLKPEADQAFLHTALKLHPSQWIEFSKDESHVRRRPDSFPLCINSVSHVESGRPGHLDANFWDSRTVYVEPHVITWGKLPSKIAYWLQQHGGLDKNLLPIQAVIPIHHTCAFVVLSEPVSHGDVRKNGTLSVGPEDWKVMTKAEHTKRTREYVELLSKEGSGPAGPVVGDSL</sequence>
<keyword evidence="3" id="KW-1185">Reference proteome</keyword>
<dbReference type="EMBL" id="ML996115">
    <property type="protein sequence ID" value="KAF2737599.1"/>
    <property type="molecule type" value="Genomic_DNA"/>
</dbReference>
<evidence type="ECO:0000256" key="1">
    <source>
        <dbReference type="SAM" id="MobiDB-lite"/>
    </source>
</evidence>
<gene>
    <name evidence="2" type="ORF">EJ04DRAFT_104106</name>
</gene>
<dbReference type="Proteomes" id="UP000799444">
    <property type="component" value="Unassembled WGS sequence"/>
</dbReference>
<accession>A0A9P4R6H8</accession>
<proteinExistence type="predicted"/>
<comment type="caution">
    <text evidence="2">The sequence shown here is derived from an EMBL/GenBank/DDBJ whole genome shotgun (WGS) entry which is preliminary data.</text>
</comment>
<evidence type="ECO:0000313" key="3">
    <source>
        <dbReference type="Proteomes" id="UP000799444"/>
    </source>
</evidence>
<dbReference type="AlphaFoldDB" id="A0A9P4R6H8"/>
<protein>
    <submittedName>
        <fullName evidence="2">Uncharacterized protein</fullName>
    </submittedName>
</protein>
<dbReference type="OrthoDB" id="439993at2759"/>
<reference evidence="2" key="1">
    <citation type="journal article" date="2020" name="Stud. Mycol.">
        <title>101 Dothideomycetes genomes: a test case for predicting lifestyles and emergence of pathogens.</title>
        <authorList>
            <person name="Haridas S."/>
            <person name="Albert R."/>
            <person name="Binder M."/>
            <person name="Bloem J."/>
            <person name="Labutti K."/>
            <person name="Salamov A."/>
            <person name="Andreopoulos B."/>
            <person name="Baker S."/>
            <person name="Barry K."/>
            <person name="Bills G."/>
            <person name="Bluhm B."/>
            <person name="Cannon C."/>
            <person name="Castanera R."/>
            <person name="Culley D."/>
            <person name="Daum C."/>
            <person name="Ezra D."/>
            <person name="Gonzalez J."/>
            <person name="Henrissat B."/>
            <person name="Kuo A."/>
            <person name="Liang C."/>
            <person name="Lipzen A."/>
            <person name="Lutzoni F."/>
            <person name="Magnuson J."/>
            <person name="Mondo S."/>
            <person name="Nolan M."/>
            <person name="Ohm R."/>
            <person name="Pangilinan J."/>
            <person name="Park H.-J."/>
            <person name="Ramirez L."/>
            <person name="Alfaro M."/>
            <person name="Sun H."/>
            <person name="Tritt A."/>
            <person name="Yoshinaga Y."/>
            <person name="Zwiers L.-H."/>
            <person name="Turgeon B."/>
            <person name="Goodwin S."/>
            <person name="Spatafora J."/>
            <person name="Crous P."/>
            <person name="Grigoriev I."/>
        </authorList>
    </citation>
    <scope>NUCLEOTIDE SEQUENCE</scope>
    <source>
        <strain evidence="2">CBS 125425</strain>
    </source>
</reference>
<feature type="compositionally biased region" description="Basic and acidic residues" evidence="1">
    <location>
        <begin position="32"/>
        <end position="49"/>
    </location>
</feature>
<evidence type="ECO:0000313" key="2">
    <source>
        <dbReference type="EMBL" id="KAF2737599.1"/>
    </source>
</evidence>
<feature type="region of interest" description="Disordered" evidence="1">
    <location>
        <begin position="16"/>
        <end position="49"/>
    </location>
</feature>
<name>A0A9P4R6H8_9PLEO</name>
<organism evidence="2 3">
    <name type="scientific">Polyplosphaeria fusca</name>
    <dbReference type="NCBI Taxonomy" id="682080"/>
    <lineage>
        <taxon>Eukaryota</taxon>
        <taxon>Fungi</taxon>
        <taxon>Dikarya</taxon>
        <taxon>Ascomycota</taxon>
        <taxon>Pezizomycotina</taxon>
        <taxon>Dothideomycetes</taxon>
        <taxon>Pleosporomycetidae</taxon>
        <taxon>Pleosporales</taxon>
        <taxon>Tetraplosphaeriaceae</taxon>
        <taxon>Polyplosphaeria</taxon>
    </lineage>
</organism>